<evidence type="ECO:0000256" key="8">
    <source>
        <dbReference type="ARBA" id="ARBA00023180"/>
    </source>
</evidence>
<dbReference type="GO" id="GO:0005886">
    <property type="term" value="C:plasma membrane"/>
    <property type="evidence" value="ECO:0007669"/>
    <property type="project" value="UniProtKB-SubCell"/>
</dbReference>
<evidence type="ECO:0000256" key="5">
    <source>
        <dbReference type="ARBA" id="ARBA00022989"/>
    </source>
</evidence>
<dbReference type="AlphaFoldDB" id="A0A1V9X356"/>
<dbReference type="InterPro" id="IPR052192">
    <property type="entry name" value="Insect_Ionotropic_Sensory_Rcpt"/>
</dbReference>
<dbReference type="PANTHER" id="PTHR42643:SF38">
    <property type="entry name" value="IONOTROPIC RECEPTOR 100A"/>
    <property type="match status" value="1"/>
</dbReference>
<accession>A0A1V9X356</accession>
<feature type="domain" description="Ionotropic glutamate receptor C-terminal" evidence="10">
    <location>
        <begin position="27"/>
        <end position="300"/>
    </location>
</feature>
<evidence type="ECO:0000256" key="4">
    <source>
        <dbReference type="ARBA" id="ARBA00022692"/>
    </source>
</evidence>
<gene>
    <name evidence="11" type="ORF">BIW11_13230</name>
</gene>
<comment type="subcellular location">
    <subcellularLocation>
        <location evidence="1">Cell membrane</location>
        <topology evidence="1">Multi-pass membrane protein</topology>
    </subcellularLocation>
</comment>
<evidence type="ECO:0000256" key="6">
    <source>
        <dbReference type="ARBA" id="ARBA00023136"/>
    </source>
</evidence>
<evidence type="ECO:0000256" key="9">
    <source>
        <dbReference type="SAM" id="Phobius"/>
    </source>
</evidence>
<dbReference type="InterPro" id="IPR001320">
    <property type="entry name" value="Iontro_rcpt_C"/>
</dbReference>
<keyword evidence="5 9" id="KW-1133">Transmembrane helix</keyword>
<keyword evidence="3" id="KW-1003">Cell membrane</keyword>
<dbReference type="EMBL" id="MNPL01026802">
    <property type="protein sequence ID" value="OQR67917.1"/>
    <property type="molecule type" value="Genomic_DNA"/>
</dbReference>
<protein>
    <submittedName>
        <fullName evidence="11">Glutamate receptor-like</fullName>
    </submittedName>
</protein>
<comment type="similarity">
    <text evidence="2">Belongs to the glutamate-gated ion channel (TC 1.A.10.1) family.</text>
</comment>
<evidence type="ECO:0000313" key="12">
    <source>
        <dbReference type="Proteomes" id="UP000192247"/>
    </source>
</evidence>
<feature type="non-terminal residue" evidence="11">
    <location>
        <position position="1"/>
    </location>
</feature>
<name>A0A1V9X356_9ACAR</name>
<evidence type="ECO:0000256" key="3">
    <source>
        <dbReference type="ARBA" id="ARBA00022475"/>
    </source>
</evidence>
<keyword evidence="4 9" id="KW-0812">Transmembrane</keyword>
<evidence type="ECO:0000313" key="11">
    <source>
        <dbReference type="EMBL" id="OQR67917.1"/>
    </source>
</evidence>
<dbReference type="PANTHER" id="PTHR42643">
    <property type="entry name" value="IONOTROPIC RECEPTOR 20A-RELATED"/>
    <property type="match status" value="1"/>
</dbReference>
<keyword evidence="8" id="KW-0325">Glycoprotein</keyword>
<dbReference type="GO" id="GO:0015276">
    <property type="term" value="F:ligand-gated monoatomic ion channel activity"/>
    <property type="evidence" value="ECO:0007669"/>
    <property type="project" value="InterPro"/>
</dbReference>
<keyword evidence="6 9" id="KW-0472">Membrane</keyword>
<keyword evidence="7 11" id="KW-0675">Receptor</keyword>
<dbReference type="InParanoid" id="A0A1V9X356"/>
<comment type="caution">
    <text evidence="11">The sequence shown here is derived from an EMBL/GenBank/DDBJ whole genome shotgun (WGS) entry which is preliminary data.</text>
</comment>
<dbReference type="Pfam" id="PF00060">
    <property type="entry name" value="Lig_chan"/>
    <property type="match status" value="1"/>
</dbReference>
<keyword evidence="12" id="KW-1185">Reference proteome</keyword>
<evidence type="ECO:0000256" key="1">
    <source>
        <dbReference type="ARBA" id="ARBA00004651"/>
    </source>
</evidence>
<dbReference type="Proteomes" id="UP000192247">
    <property type="component" value="Unassembled WGS sequence"/>
</dbReference>
<dbReference type="GO" id="GO:0050906">
    <property type="term" value="P:detection of stimulus involved in sensory perception"/>
    <property type="evidence" value="ECO:0007669"/>
    <property type="project" value="UniProtKB-ARBA"/>
</dbReference>
<dbReference type="Gene3D" id="1.10.287.70">
    <property type="match status" value="1"/>
</dbReference>
<dbReference type="OrthoDB" id="6499199at2759"/>
<evidence type="ECO:0000259" key="10">
    <source>
        <dbReference type="Pfam" id="PF00060"/>
    </source>
</evidence>
<feature type="transmembrane region" description="Helical" evidence="9">
    <location>
        <begin position="29"/>
        <end position="51"/>
    </location>
</feature>
<evidence type="ECO:0000256" key="7">
    <source>
        <dbReference type="ARBA" id="ARBA00023170"/>
    </source>
</evidence>
<organism evidence="11 12">
    <name type="scientific">Tropilaelaps mercedesae</name>
    <dbReference type="NCBI Taxonomy" id="418985"/>
    <lineage>
        <taxon>Eukaryota</taxon>
        <taxon>Metazoa</taxon>
        <taxon>Ecdysozoa</taxon>
        <taxon>Arthropoda</taxon>
        <taxon>Chelicerata</taxon>
        <taxon>Arachnida</taxon>
        <taxon>Acari</taxon>
        <taxon>Parasitiformes</taxon>
        <taxon>Mesostigmata</taxon>
        <taxon>Gamasina</taxon>
        <taxon>Dermanyssoidea</taxon>
        <taxon>Laelapidae</taxon>
        <taxon>Tropilaelaps</taxon>
    </lineage>
</organism>
<evidence type="ECO:0000256" key="2">
    <source>
        <dbReference type="ARBA" id="ARBA00008685"/>
    </source>
</evidence>
<proteinExistence type="inferred from homology"/>
<feature type="transmembrane region" description="Helical" evidence="9">
    <location>
        <begin position="92"/>
        <end position="111"/>
    </location>
</feature>
<sequence length="329" mass="37247">FDILNSGAWGIRLANGTWTGAFRAIQKEIWIALFCGVIILGIFLGLIHWTLSQPLPTRALVKLAEDYTFILIGNIWQESAPILLPAFNSLRILWMSWYLGVTLILMCAFSGQMKAAMMLKPEKARIDQLHDLYEHKNIKIYVPQHSIVDKQLKTHAEPWGRSLYDRIVRQGTAGNAALIYHIDVLKDVVHSRSVIIASRVALAKAADAYCTSMPAGEFYVARQSTYSFQSVIHLSRSTLEKAERKKILQRLTWLGEGGLLSKWVSDIAGSWEGCEARSSTDQHEALEFEDIKGLFFIVLILDTISILFFLGEIIAVRKLHLKRIKKFAF</sequence>
<reference evidence="11 12" key="1">
    <citation type="journal article" date="2017" name="Gigascience">
        <title>Draft genome of the honey bee ectoparasitic mite, Tropilaelaps mercedesae, is shaped by the parasitic life history.</title>
        <authorList>
            <person name="Dong X."/>
            <person name="Armstrong S.D."/>
            <person name="Xia D."/>
            <person name="Makepeace B.L."/>
            <person name="Darby A.C."/>
            <person name="Kadowaki T."/>
        </authorList>
    </citation>
    <scope>NUCLEOTIDE SEQUENCE [LARGE SCALE GENOMIC DNA]</scope>
    <source>
        <strain evidence="11">Wuxi-XJTLU</strain>
    </source>
</reference>
<feature type="transmembrane region" description="Helical" evidence="9">
    <location>
        <begin position="291"/>
        <end position="316"/>
    </location>
</feature>